<dbReference type="AlphaFoldDB" id="A0A517YBJ7"/>
<evidence type="ECO:0000256" key="5">
    <source>
        <dbReference type="SAM" id="Phobius"/>
    </source>
</evidence>
<keyword evidence="7" id="KW-1185">Reference proteome</keyword>
<dbReference type="OrthoDB" id="289226at2"/>
<dbReference type="Proteomes" id="UP000315017">
    <property type="component" value="Chromosome"/>
</dbReference>
<feature type="transmembrane region" description="Helical" evidence="5">
    <location>
        <begin position="34"/>
        <end position="53"/>
    </location>
</feature>
<sequence>MGPKEIAIFLAGLMVGILLTICFAFVLRIFSPWLRCFLGGAPVSFFSLIGMLLRGTPVNLLVDAHLSLVHSGKGAAIRELESTYIAQRGKILTSNDLVNVVAANRVDQSRHGE</sequence>
<evidence type="ECO:0000256" key="2">
    <source>
        <dbReference type="ARBA" id="ARBA00022692"/>
    </source>
</evidence>
<dbReference type="KEGG" id="aagg:ETAA8_27080"/>
<organism evidence="6 7">
    <name type="scientific">Anatilimnocola aggregata</name>
    <dbReference type="NCBI Taxonomy" id="2528021"/>
    <lineage>
        <taxon>Bacteria</taxon>
        <taxon>Pseudomonadati</taxon>
        <taxon>Planctomycetota</taxon>
        <taxon>Planctomycetia</taxon>
        <taxon>Pirellulales</taxon>
        <taxon>Pirellulaceae</taxon>
        <taxon>Anatilimnocola</taxon>
    </lineage>
</organism>
<evidence type="ECO:0000256" key="3">
    <source>
        <dbReference type="ARBA" id="ARBA00022989"/>
    </source>
</evidence>
<keyword evidence="2 5" id="KW-0812">Transmembrane</keyword>
<name>A0A517YBJ7_9BACT</name>
<gene>
    <name evidence="6" type="ORF">ETAA8_27080</name>
</gene>
<evidence type="ECO:0000313" key="6">
    <source>
        <dbReference type="EMBL" id="QDU27620.1"/>
    </source>
</evidence>
<evidence type="ECO:0000256" key="4">
    <source>
        <dbReference type="ARBA" id="ARBA00023136"/>
    </source>
</evidence>
<keyword evidence="3 5" id="KW-1133">Transmembrane helix</keyword>
<accession>A0A517YBJ7</accession>
<proteinExistence type="predicted"/>
<evidence type="ECO:0000256" key="1">
    <source>
        <dbReference type="ARBA" id="ARBA00022475"/>
    </source>
</evidence>
<keyword evidence="1" id="KW-1003">Cell membrane</keyword>
<evidence type="ECO:0000313" key="7">
    <source>
        <dbReference type="Proteomes" id="UP000315017"/>
    </source>
</evidence>
<feature type="transmembrane region" description="Helical" evidence="5">
    <location>
        <begin position="6"/>
        <end position="27"/>
    </location>
</feature>
<keyword evidence="4 5" id="KW-0472">Membrane</keyword>
<reference evidence="6 7" key="1">
    <citation type="submission" date="2019-02" db="EMBL/GenBank/DDBJ databases">
        <title>Deep-cultivation of Planctomycetes and their phenomic and genomic characterization uncovers novel biology.</title>
        <authorList>
            <person name="Wiegand S."/>
            <person name="Jogler M."/>
            <person name="Boedeker C."/>
            <person name="Pinto D."/>
            <person name="Vollmers J."/>
            <person name="Rivas-Marin E."/>
            <person name="Kohn T."/>
            <person name="Peeters S.H."/>
            <person name="Heuer A."/>
            <person name="Rast P."/>
            <person name="Oberbeckmann S."/>
            <person name="Bunk B."/>
            <person name="Jeske O."/>
            <person name="Meyerdierks A."/>
            <person name="Storesund J.E."/>
            <person name="Kallscheuer N."/>
            <person name="Luecker S."/>
            <person name="Lage O.M."/>
            <person name="Pohl T."/>
            <person name="Merkel B.J."/>
            <person name="Hornburger P."/>
            <person name="Mueller R.-W."/>
            <person name="Bruemmer F."/>
            <person name="Labrenz M."/>
            <person name="Spormann A.M."/>
            <person name="Op den Camp H."/>
            <person name="Overmann J."/>
            <person name="Amann R."/>
            <person name="Jetten M.S.M."/>
            <person name="Mascher T."/>
            <person name="Medema M.H."/>
            <person name="Devos D.P."/>
            <person name="Kaster A.-K."/>
            <person name="Ovreas L."/>
            <person name="Rohde M."/>
            <person name="Galperin M.Y."/>
            <person name="Jogler C."/>
        </authorList>
    </citation>
    <scope>NUCLEOTIDE SEQUENCE [LARGE SCALE GENOMIC DNA]</scope>
    <source>
        <strain evidence="6 7">ETA_A8</strain>
    </source>
</reference>
<dbReference type="InterPro" id="IPR022853">
    <property type="entry name" value="FloA"/>
</dbReference>
<dbReference type="EMBL" id="CP036274">
    <property type="protein sequence ID" value="QDU27620.1"/>
    <property type="molecule type" value="Genomic_DNA"/>
</dbReference>
<dbReference type="Pfam" id="PF12127">
    <property type="entry name" value="FloA"/>
    <property type="match status" value="1"/>
</dbReference>
<protein>
    <submittedName>
        <fullName evidence="6">SigmaW regulon antibacterial</fullName>
    </submittedName>
</protein>
<dbReference type="RefSeq" id="WP_145088588.1">
    <property type="nucleotide sequence ID" value="NZ_CP036274.1"/>
</dbReference>